<name>C5T360_ACIDE</name>
<feature type="compositionally biased region" description="Low complexity" evidence="1">
    <location>
        <begin position="21"/>
        <end position="36"/>
    </location>
</feature>
<keyword evidence="4" id="KW-1185">Reference proteome</keyword>
<evidence type="ECO:0000313" key="4">
    <source>
        <dbReference type="Proteomes" id="UP000003856"/>
    </source>
</evidence>
<accession>C5T360</accession>
<comment type="caution">
    <text evidence="3">The sequence shown here is derived from an EMBL/GenBank/DDBJ whole genome shotgun (WGS) entry which is preliminary data.</text>
</comment>
<evidence type="ECO:0000256" key="1">
    <source>
        <dbReference type="SAM" id="MobiDB-lite"/>
    </source>
</evidence>
<dbReference type="InterPro" id="IPR003491">
    <property type="entry name" value="REP-like_C"/>
</dbReference>
<evidence type="ECO:0000259" key="2">
    <source>
        <dbReference type="Pfam" id="PF02486"/>
    </source>
</evidence>
<dbReference type="Pfam" id="PF02486">
    <property type="entry name" value="Rep_trans"/>
    <property type="match status" value="1"/>
</dbReference>
<proteinExistence type="predicted"/>
<dbReference type="AlphaFoldDB" id="C5T360"/>
<dbReference type="Proteomes" id="UP000003856">
    <property type="component" value="Unassembled WGS sequence"/>
</dbReference>
<reference evidence="3 4" key="1">
    <citation type="submission" date="2009-05" db="EMBL/GenBank/DDBJ databases">
        <title>The draft genome of Acidovorax delafieldii 2AN.</title>
        <authorList>
            <consortium name="US DOE Joint Genome Institute (JGI-PGF)"/>
            <person name="Lucas S."/>
            <person name="Copeland A."/>
            <person name="Lapidus A."/>
            <person name="Glavina del Rio T."/>
            <person name="Tice H."/>
            <person name="Bruce D."/>
            <person name="Goodwin L."/>
            <person name="Pitluck S."/>
            <person name="Larimer F."/>
            <person name="Land M.L."/>
            <person name="Hauser L."/>
            <person name="Shelobolina E.S."/>
            <person name="Picardal F."/>
            <person name="Roden E."/>
            <person name="Emerson D."/>
        </authorList>
    </citation>
    <scope>NUCLEOTIDE SEQUENCE [LARGE SCALE GENOMIC DNA]</scope>
    <source>
        <strain evidence="3 4">2AN</strain>
    </source>
</reference>
<feature type="domain" description="Replication initiation protein-like C-terminal" evidence="2">
    <location>
        <begin position="154"/>
        <end position="291"/>
    </location>
</feature>
<dbReference type="EMBL" id="ACQT01000027">
    <property type="protein sequence ID" value="EER61083.1"/>
    <property type="molecule type" value="Genomic_DNA"/>
</dbReference>
<evidence type="ECO:0000313" key="3">
    <source>
        <dbReference type="EMBL" id="EER61083.1"/>
    </source>
</evidence>
<dbReference type="OrthoDB" id="9809126at2"/>
<keyword evidence="3" id="KW-0648">Protein biosynthesis</keyword>
<organism evidence="3 4">
    <name type="scientific">Acidovorax delafieldii 2AN</name>
    <dbReference type="NCBI Taxonomy" id="573060"/>
    <lineage>
        <taxon>Bacteria</taxon>
        <taxon>Pseudomonadati</taxon>
        <taxon>Pseudomonadota</taxon>
        <taxon>Betaproteobacteria</taxon>
        <taxon>Burkholderiales</taxon>
        <taxon>Comamonadaceae</taxon>
        <taxon>Acidovorax</taxon>
    </lineage>
</organism>
<feature type="region of interest" description="Disordered" evidence="1">
    <location>
        <begin position="1"/>
        <end position="48"/>
    </location>
</feature>
<sequence length="356" mass="39134">MTTSLHDSPPSGRTGVSWRLRPAPAVGASAPSARAVTRVESSSTTPRSDRAAKIDWLNATFDHPAMTIHGLVQFISAIMNGMVTTQLDGGLFGFTERHRMTAHLPDGSRVEIGSIALGGDSQKGRWLLQLNGKGCGLINDWHSLQELLQGLQAELSRVDLAVDFLEGEFTVDDAVTLYDQGAFINRGRNPELDTQGAWHESGTKGRTMYIGKLKNGKTLCVYEKGRQLNMPDSNWTRFEVRLGNRDRVIPLDILTEPDRFFTGAYPALAHMLEAAAETIPTVQEETKGSLAHGLYHLERCYGKYMHQALEITGCSTSELIEEVRVIGMPKRVDPAGGSAGLQWPELQAQIQRIRPS</sequence>
<keyword evidence="3" id="KW-0396">Initiation factor</keyword>
<dbReference type="PATRIC" id="fig|573060.9.peg.3826"/>
<protein>
    <submittedName>
        <fullName evidence="3">Replication initiation factor</fullName>
    </submittedName>
</protein>
<dbReference type="GO" id="GO:0003743">
    <property type="term" value="F:translation initiation factor activity"/>
    <property type="evidence" value="ECO:0007669"/>
    <property type="project" value="UniProtKB-KW"/>
</dbReference>
<gene>
    <name evidence="3" type="ORF">AcdelDRAFT_1340</name>
</gene>